<keyword evidence="9 15" id="KW-0028">Amino-acid biosynthesis</keyword>
<comment type="similarity">
    <text evidence="6 15">In the C-terminal section; belongs to the PRA-PH family.</text>
</comment>
<feature type="domain" description="Phosphoribosyl-AMP cyclohydrolase" evidence="16">
    <location>
        <begin position="30"/>
        <end position="103"/>
    </location>
</feature>
<evidence type="ECO:0000256" key="8">
    <source>
        <dbReference type="ARBA" id="ARBA00022490"/>
    </source>
</evidence>
<dbReference type="GO" id="GO:0005524">
    <property type="term" value="F:ATP binding"/>
    <property type="evidence" value="ECO:0007669"/>
    <property type="project" value="UniProtKB-KW"/>
</dbReference>
<dbReference type="HAMAP" id="MF_01020">
    <property type="entry name" value="HisE"/>
    <property type="match status" value="1"/>
</dbReference>
<keyword evidence="18" id="KW-1185">Reference proteome</keyword>
<dbReference type="InterPro" id="IPR023019">
    <property type="entry name" value="His_synth_HisIE"/>
</dbReference>
<dbReference type="UniPathway" id="UPA00031">
    <property type="reaction ID" value="UER00007"/>
</dbReference>
<comment type="subcellular location">
    <subcellularLocation>
        <location evidence="3 15">Cytoplasm</location>
    </subcellularLocation>
</comment>
<dbReference type="OrthoDB" id="9795769at2"/>
<dbReference type="HAMAP" id="MF_01019">
    <property type="entry name" value="HisIE"/>
    <property type="match status" value="1"/>
</dbReference>
<keyword evidence="10 15" id="KW-0547">Nucleotide-binding</keyword>
<feature type="region of interest" description="Phosphoribosyl-ATP pyrophosphohydrolase" evidence="15">
    <location>
        <begin position="122"/>
        <end position="226"/>
    </location>
</feature>
<dbReference type="PANTHER" id="PTHR42945">
    <property type="entry name" value="HISTIDINE BIOSYNTHESIS BIFUNCTIONAL PROTEIN"/>
    <property type="match status" value="1"/>
</dbReference>
<proteinExistence type="inferred from homology"/>
<evidence type="ECO:0000313" key="17">
    <source>
        <dbReference type="EMBL" id="SET05421.1"/>
    </source>
</evidence>
<evidence type="ECO:0000256" key="6">
    <source>
        <dbReference type="ARBA" id="ARBA00007731"/>
    </source>
</evidence>
<feature type="region of interest" description="Phosphoribosyl-AMP cyclohydrolase" evidence="15">
    <location>
        <begin position="1"/>
        <end position="121"/>
    </location>
</feature>
<comment type="catalytic activity">
    <reaction evidence="2 15">
        <text>1-(5-phospho-beta-D-ribosyl)-ATP + H2O = 1-(5-phospho-beta-D-ribosyl)-5'-AMP + diphosphate + H(+)</text>
        <dbReference type="Rhea" id="RHEA:22828"/>
        <dbReference type="ChEBI" id="CHEBI:15377"/>
        <dbReference type="ChEBI" id="CHEBI:15378"/>
        <dbReference type="ChEBI" id="CHEBI:33019"/>
        <dbReference type="ChEBI" id="CHEBI:59457"/>
        <dbReference type="ChEBI" id="CHEBI:73183"/>
        <dbReference type="EC" id="3.6.1.31"/>
    </reaction>
</comment>
<gene>
    <name evidence="15" type="primary">hisI</name>
    <name evidence="15" type="synonym">hisIE</name>
    <name evidence="17" type="ORF">SAMN05421676_102452</name>
</gene>
<evidence type="ECO:0000256" key="9">
    <source>
        <dbReference type="ARBA" id="ARBA00022605"/>
    </source>
</evidence>
<dbReference type="EC" id="3.6.1.31" evidence="15"/>
<dbReference type="FunFam" id="3.10.20.810:FF:000001">
    <property type="entry name" value="Histidine biosynthesis bifunctional protein HisIE"/>
    <property type="match status" value="1"/>
</dbReference>
<dbReference type="EMBL" id="FOHJ01000002">
    <property type="protein sequence ID" value="SET05421.1"/>
    <property type="molecule type" value="Genomic_DNA"/>
</dbReference>
<evidence type="ECO:0000259" key="16">
    <source>
        <dbReference type="Pfam" id="PF01502"/>
    </source>
</evidence>
<evidence type="ECO:0000256" key="12">
    <source>
        <dbReference type="ARBA" id="ARBA00022840"/>
    </source>
</evidence>
<comment type="pathway">
    <text evidence="5 15">Amino-acid biosynthesis; L-histidine biosynthesis; L-histidine from 5-phospho-alpha-D-ribose 1-diphosphate: step 2/9.</text>
</comment>
<accession>A0A1I0BG00</accession>
<evidence type="ECO:0000256" key="1">
    <source>
        <dbReference type="ARBA" id="ARBA00000024"/>
    </source>
</evidence>
<evidence type="ECO:0000256" key="3">
    <source>
        <dbReference type="ARBA" id="ARBA00004496"/>
    </source>
</evidence>
<reference evidence="18" key="1">
    <citation type="submission" date="2016-10" db="EMBL/GenBank/DDBJ databases">
        <authorList>
            <person name="Varghese N."/>
            <person name="Submissions S."/>
        </authorList>
    </citation>
    <scope>NUCLEOTIDE SEQUENCE [LARGE SCALE GENOMIC DNA]</scope>
    <source>
        <strain evidence="18">CGMCC 1.3566</strain>
    </source>
</reference>
<evidence type="ECO:0000256" key="13">
    <source>
        <dbReference type="ARBA" id="ARBA00023102"/>
    </source>
</evidence>
<dbReference type="Proteomes" id="UP000199095">
    <property type="component" value="Unassembled WGS sequence"/>
</dbReference>
<evidence type="ECO:0000256" key="2">
    <source>
        <dbReference type="ARBA" id="ARBA00001460"/>
    </source>
</evidence>
<evidence type="ECO:0000256" key="15">
    <source>
        <dbReference type="HAMAP-Rule" id="MF_01019"/>
    </source>
</evidence>
<dbReference type="HAMAP" id="MF_01021">
    <property type="entry name" value="HisI"/>
    <property type="match status" value="1"/>
</dbReference>
<dbReference type="NCBIfam" id="NF002747">
    <property type="entry name" value="PRK02759.1"/>
    <property type="match status" value="1"/>
</dbReference>
<name>A0A1I0BG00_9BACI</name>
<evidence type="ECO:0000256" key="11">
    <source>
        <dbReference type="ARBA" id="ARBA00022801"/>
    </source>
</evidence>
<dbReference type="Pfam" id="PF01503">
    <property type="entry name" value="PRA-PH"/>
    <property type="match status" value="1"/>
</dbReference>
<dbReference type="SUPFAM" id="SSF101386">
    <property type="entry name" value="all-alpha NTP pyrophosphatases"/>
    <property type="match status" value="1"/>
</dbReference>
<evidence type="ECO:0000256" key="10">
    <source>
        <dbReference type="ARBA" id="ARBA00022741"/>
    </source>
</evidence>
<comment type="similarity">
    <text evidence="7 15">In the N-terminal section; belongs to the PRA-CH family.</text>
</comment>
<evidence type="ECO:0000256" key="5">
    <source>
        <dbReference type="ARBA" id="ARBA00005204"/>
    </source>
</evidence>
<dbReference type="GO" id="GO:0005737">
    <property type="term" value="C:cytoplasm"/>
    <property type="evidence" value="ECO:0007669"/>
    <property type="project" value="UniProtKB-SubCell"/>
</dbReference>
<dbReference type="NCBIfam" id="NF000768">
    <property type="entry name" value="PRK00051.1"/>
    <property type="match status" value="1"/>
</dbReference>
<dbReference type="GO" id="GO:0004636">
    <property type="term" value="F:phosphoribosyl-ATP diphosphatase activity"/>
    <property type="evidence" value="ECO:0007669"/>
    <property type="project" value="UniProtKB-UniRule"/>
</dbReference>
<dbReference type="InterPro" id="IPR002496">
    <property type="entry name" value="PRib_AMP_CycHydrolase_dom"/>
</dbReference>
<protein>
    <recommendedName>
        <fullName evidence="15">Histidine biosynthesis bifunctional protein HisIE</fullName>
    </recommendedName>
    <domain>
        <recommendedName>
            <fullName evidence="15">Phosphoribosyl-AMP cyclohydrolase</fullName>
            <shortName evidence="15">PRA-CH</shortName>
            <ecNumber evidence="15">3.5.4.19</ecNumber>
        </recommendedName>
    </domain>
    <domain>
        <recommendedName>
            <fullName evidence="15">Phosphoribosyl-ATP pyrophosphatase</fullName>
            <shortName evidence="15">PRA-PH</shortName>
            <ecNumber evidence="15">3.6.1.31</ecNumber>
        </recommendedName>
    </domain>
</protein>
<keyword evidence="14 15" id="KW-0511">Multifunctional enzyme</keyword>
<dbReference type="Gene3D" id="3.10.20.810">
    <property type="entry name" value="Phosphoribosyl-AMP cyclohydrolase"/>
    <property type="match status" value="1"/>
</dbReference>
<keyword evidence="8 15" id="KW-0963">Cytoplasm</keyword>
<dbReference type="InterPro" id="IPR038019">
    <property type="entry name" value="PRib_AMP_CycHydrolase_sf"/>
</dbReference>
<dbReference type="RefSeq" id="WP_093132412.1">
    <property type="nucleotide sequence ID" value="NZ_FOHJ01000002.1"/>
</dbReference>
<evidence type="ECO:0000313" key="18">
    <source>
        <dbReference type="Proteomes" id="UP000199095"/>
    </source>
</evidence>
<dbReference type="InterPro" id="IPR026660">
    <property type="entry name" value="PRA-CH"/>
</dbReference>
<keyword evidence="11 15" id="KW-0378">Hydrolase</keyword>
<comment type="catalytic activity">
    <reaction evidence="1 15">
        <text>1-(5-phospho-beta-D-ribosyl)-5'-AMP + H2O = 1-(5-phospho-beta-D-ribosyl)-5-[(5-phospho-beta-D-ribosylamino)methylideneamino]imidazole-4-carboxamide</text>
        <dbReference type="Rhea" id="RHEA:20049"/>
        <dbReference type="ChEBI" id="CHEBI:15377"/>
        <dbReference type="ChEBI" id="CHEBI:58435"/>
        <dbReference type="ChEBI" id="CHEBI:59457"/>
        <dbReference type="EC" id="3.5.4.19"/>
    </reaction>
</comment>
<dbReference type="CDD" id="cd11534">
    <property type="entry name" value="NTP-PPase_HisIE_like"/>
    <property type="match status" value="1"/>
</dbReference>
<dbReference type="AlphaFoldDB" id="A0A1I0BG00"/>
<comment type="pathway">
    <text evidence="4 15">Amino-acid biosynthesis; L-histidine biosynthesis; L-histidine from 5-phospho-alpha-D-ribose 1-diphosphate: step 3/9.</text>
</comment>
<dbReference type="GO" id="GO:0000105">
    <property type="term" value="P:L-histidine biosynthetic process"/>
    <property type="evidence" value="ECO:0007669"/>
    <property type="project" value="UniProtKB-UniRule"/>
</dbReference>
<dbReference type="SUPFAM" id="SSF141734">
    <property type="entry name" value="HisI-like"/>
    <property type="match status" value="1"/>
</dbReference>
<evidence type="ECO:0000256" key="14">
    <source>
        <dbReference type="ARBA" id="ARBA00023268"/>
    </source>
</evidence>
<evidence type="ECO:0000256" key="7">
    <source>
        <dbReference type="ARBA" id="ARBA00008299"/>
    </source>
</evidence>
<keyword evidence="12 15" id="KW-0067">ATP-binding</keyword>
<dbReference type="GO" id="GO:0004635">
    <property type="term" value="F:phosphoribosyl-AMP cyclohydrolase activity"/>
    <property type="evidence" value="ECO:0007669"/>
    <property type="project" value="UniProtKB-UniRule"/>
</dbReference>
<organism evidence="17 18">
    <name type="scientific">Salinibacillus kushneri</name>
    <dbReference type="NCBI Taxonomy" id="237682"/>
    <lineage>
        <taxon>Bacteria</taxon>
        <taxon>Bacillati</taxon>
        <taxon>Bacillota</taxon>
        <taxon>Bacilli</taxon>
        <taxon>Bacillales</taxon>
        <taxon>Bacillaceae</taxon>
        <taxon>Salinibacillus</taxon>
    </lineage>
</organism>
<dbReference type="EC" id="3.5.4.19" evidence="15"/>
<keyword evidence="13 15" id="KW-0368">Histidine biosynthesis</keyword>
<dbReference type="InterPro" id="IPR008179">
    <property type="entry name" value="HisE"/>
</dbReference>
<dbReference type="InterPro" id="IPR021130">
    <property type="entry name" value="PRib-ATP_PPHydrolase-like"/>
</dbReference>
<evidence type="ECO:0000256" key="4">
    <source>
        <dbReference type="ARBA" id="ARBA00005169"/>
    </source>
</evidence>
<dbReference type="NCBIfam" id="TIGR03188">
    <property type="entry name" value="histidine_hisI"/>
    <property type="match status" value="1"/>
</dbReference>
<dbReference type="Gene3D" id="1.10.287.1080">
    <property type="entry name" value="MazG-like"/>
    <property type="match status" value="1"/>
</dbReference>
<sequence>MNFSIEELTFDEKGLIPAIVQNVNTGKVLMLAYMNKESLQKTIETNTTWFYSRSRQKLWNKGETSGNKQIVKRLSYDCDGDSILAEVEPMGNSCHTGAESCFFNEVDIAGTETEDQGDREIVDYLYQYIQNRKENPVEGSYTHYLFRKGQDKILKKVGEETTEVIIGAKNRNQKELINEFSDLIYHSIVLMVEQGISIVDIKRELTNRHKEREYEPKREPKSELYE</sequence>
<dbReference type="PANTHER" id="PTHR42945:SF9">
    <property type="entry name" value="HISTIDINE BIOSYNTHESIS BIFUNCTIONAL PROTEIN HISIE"/>
    <property type="match status" value="1"/>
</dbReference>
<dbReference type="Pfam" id="PF01502">
    <property type="entry name" value="PRA-CH"/>
    <property type="match status" value="1"/>
</dbReference>
<dbReference type="STRING" id="237682.SAMN05421676_102452"/>